<feature type="transmembrane region" description="Helical" evidence="1">
    <location>
        <begin position="6"/>
        <end position="25"/>
    </location>
</feature>
<evidence type="ECO:0000313" key="3">
    <source>
        <dbReference type="Proteomes" id="UP000028703"/>
    </source>
</evidence>
<gene>
    <name evidence="2" type="ORF">IX38_12520</name>
</gene>
<dbReference type="AlphaFoldDB" id="A0A085ZEC5"/>
<dbReference type="EMBL" id="JPRO01000010">
    <property type="protein sequence ID" value="KFF02789.1"/>
    <property type="molecule type" value="Genomic_DNA"/>
</dbReference>
<evidence type="ECO:0008006" key="4">
    <source>
        <dbReference type="Google" id="ProtNLM"/>
    </source>
</evidence>
<reference evidence="2 3" key="1">
    <citation type="submission" date="2014-07" db="EMBL/GenBank/DDBJ databases">
        <title>Genome of Chryseobacterium luteum DSM 18605.</title>
        <authorList>
            <person name="Stropko S.J."/>
            <person name="Pipes S.E."/>
            <person name="Newman J.D."/>
        </authorList>
    </citation>
    <scope>NUCLEOTIDE SEQUENCE [LARGE SCALE GENOMIC DNA]</scope>
    <source>
        <strain evidence="2 3">DSM 18605</strain>
    </source>
</reference>
<dbReference type="OrthoDB" id="1361301at2"/>
<sequence>MQTKGAKIGFLVLLIVFGIGAYWFYNHGPFAKMNDEAKKSYQNYVKAEATIISQEGNGRVGKGAAQIWKLQFKDRTGTLHTATLQQDSFMGKDNNSVVNIYYDPENPNAITSEASYDEVMK</sequence>
<dbReference type="Proteomes" id="UP000028703">
    <property type="component" value="Unassembled WGS sequence"/>
</dbReference>
<dbReference type="RefSeq" id="WP_034705270.1">
    <property type="nucleotide sequence ID" value="NZ_JPRO01000010.1"/>
</dbReference>
<protein>
    <recommendedName>
        <fullName evidence="4">DUF3592 domain-containing protein</fullName>
    </recommendedName>
</protein>
<evidence type="ECO:0000313" key="2">
    <source>
        <dbReference type="EMBL" id="KFF02789.1"/>
    </source>
</evidence>
<accession>A0A085ZEC5</accession>
<dbReference type="STRING" id="421531.IX38_12520"/>
<keyword evidence="1" id="KW-1133">Transmembrane helix</keyword>
<organism evidence="2 3">
    <name type="scientific">Chryseobacterium luteum</name>
    <dbReference type="NCBI Taxonomy" id="421531"/>
    <lineage>
        <taxon>Bacteria</taxon>
        <taxon>Pseudomonadati</taxon>
        <taxon>Bacteroidota</taxon>
        <taxon>Flavobacteriia</taxon>
        <taxon>Flavobacteriales</taxon>
        <taxon>Weeksellaceae</taxon>
        <taxon>Chryseobacterium group</taxon>
        <taxon>Chryseobacterium</taxon>
    </lineage>
</organism>
<comment type="caution">
    <text evidence="2">The sequence shown here is derived from an EMBL/GenBank/DDBJ whole genome shotgun (WGS) entry which is preliminary data.</text>
</comment>
<keyword evidence="1" id="KW-0812">Transmembrane</keyword>
<proteinExistence type="predicted"/>
<keyword evidence="1" id="KW-0472">Membrane</keyword>
<name>A0A085ZEC5_9FLAO</name>
<keyword evidence="3" id="KW-1185">Reference proteome</keyword>
<evidence type="ECO:0000256" key="1">
    <source>
        <dbReference type="SAM" id="Phobius"/>
    </source>
</evidence>